<reference evidence="1 2" key="1">
    <citation type="submission" date="2020-08" db="EMBL/GenBank/DDBJ databases">
        <authorList>
            <person name="Newling K."/>
            <person name="Davey J."/>
            <person name="Forrester S."/>
        </authorList>
    </citation>
    <scope>NUCLEOTIDE SEQUENCE [LARGE SCALE GENOMIC DNA]</scope>
    <source>
        <strain evidence="2">Crithidia deanei Carvalho (ATCC PRA-265)</strain>
    </source>
</reference>
<gene>
    <name evidence="1" type="ORF">ADEAN_000851400</name>
</gene>
<accession>A0A7G2CNQ5</accession>
<organism evidence="1 2">
    <name type="scientific">Angomonas deanei</name>
    <dbReference type="NCBI Taxonomy" id="59799"/>
    <lineage>
        <taxon>Eukaryota</taxon>
        <taxon>Discoba</taxon>
        <taxon>Euglenozoa</taxon>
        <taxon>Kinetoplastea</taxon>
        <taxon>Metakinetoplastina</taxon>
        <taxon>Trypanosomatida</taxon>
        <taxon>Trypanosomatidae</taxon>
        <taxon>Strigomonadinae</taxon>
        <taxon>Angomonas</taxon>
    </lineage>
</organism>
<protein>
    <submittedName>
        <fullName evidence="1">Uncharacterized protein</fullName>
    </submittedName>
</protein>
<evidence type="ECO:0000313" key="1">
    <source>
        <dbReference type="EMBL" id="CAD2220989.1"/>
    </source>
</evidence>
<sequence>MTQTSEEYTLLALVLQQFGVEGKSLSYLAPRVLNKVIRGHLTPRHRFANDHHDTCMYIARSKNKNVVAYTANLLIPPASEKKENENEETIDVELHEVARCTPTDTGAHKNAILNSADPIHAYFINLEPSYIEARRKKGILHDCDDLNFIERTMAYGCSATPLTVVQTFQLQYTLFPTHPEKETLFFQDATTQLFWKELSERSAAVKSVVEEDAKAGTHDWKNKNFIMASVHAHDLFEICGPLDVAGFVTVSSSTRKNNNNENNETNADFFSPTDTVPVIITTIMGEISLLDHVFVASIEPKHFYQLPSVEYIEAFGVCLVTGAETYEKKTQK</sequence>
<dbReference type="EMBL" id="LR877163">
    <property type="protein sequence ID" value="CAD2220989.1"/>
    <property type="molecule type" value="Genomic_DNA"/>
</dbReference>
<name>A0A7G2CNQ5_9TRYP</name>
<dbReference type="Proteomes" id="UP000515908">
    <property type="component" value="Chromosome 19"/>
</dbReference>
<dbReference type="VEuPathDB" id="TriTrypDB:ADEAN_000851400"/>
<evidence type="ECO:0000313" key="2">
    <source>
        <dbReference type="Proteomes" id="UP000515908"/>
    </source>
</evidence>
<dbReference type="AlphaFoldDB" id="A0A7G2CNQ5"/>
<proteinExistence type="predicted"/>
<keyword evidence="2" id="KW-1185">Reference proteome</keyword>